<dbReference type="AlphaFoldDB" id="A0A4R2BHZ8"/>
<dbReference type="EMBL" id="SLVV01000004">
    <property type="protein sequence ID" value="TCN26193.1"/>
    <property type="molecule type" value="Genomic_DNA"/>
</dbReference>
<evidence type="ECO:0000313" key="2">
    <source>
        <dbReference type="Proteomes" id="UP000295689"/>
    </source>
</evidence>
<dbReference type="RefSeq" id="WP_132004486.1">
    <property type="nucleotide sequence ID" value="NZ_JABUHM010000015.1"/>
</dbReference>
<gene>
    <name evidence="1" type="ORF">EV146_104303</name>
</gene>
<accession>A0A4R2BHZ8</accession>
<name>A0A4R2BHZ8_9BACI</name>
<evidence type="ECO:0000313" key="1">
    <source>
        <dbReference type="EMBL" id="TCN26193.1"/>
    </source>
</evidence>
<dbReference type="Proteomes" id="UP000295689">
    <property type="component" value="Unassembled WGS sequence"/>
</dbReference>
<sequence length="177" mass="20249">MLGAEDYHPKPYSESSEMMEDHQSNLETIIGKRMKGFWVAWDTNIHDWFNDAPVIIAFEGGQIELCAFKSDQFIITSNEMYLSKPIDWYGTDLELSWKKNGLELLFVIGKQVEQLEILQSSEDNGSHAPALYGIGFQLEDRYFAICNGFDQNEIVTNKEELSVNKTVIKENPAKRSS</sequence>
<reference evidence="1 2" key="1">
    <citation type="journal article" date="2015" name="Stand. Genomic Sci.">
        <title>Genomic Encyclopedia of Bacterial and Archaeal Type Strains, Phase III: the genomes of soil and plant-associated and newly described type strains.</title>
        <authorList>
            <person name="Whitman W.B."/>
            <person name="Woyke T."/>
            <person name="Klenk H.P."/>
            <person name="Zhou Y."/>
            <person name="Lilburn T.G."/>
            <person name="Beck B.J."/>
            <person name="De Vos P."/>
            <person name="Vandamme P."/>
            <person name="Eisen J.A."/>
            <person name="Garrity G."/>
            <person name="Hugenholtz P."/>
            <person name="Kyrpides N.C."/>
        </authorList>
    </citation>
    <scope>NUCLEOTIDE SEQUENCE [LARGE SCALE GENOMIC DNA]</scope>
    <source>
        <strain evidence="1 2">CV53</strain>
    </source>
</reference>
<keyword evidence="2" id="KW-1185">Reference proteome</keyword>
<protein>
    <submittedName>
        <fullName evidence="1">Uncharacterized protein</fullName>
    </submittedName>
</protein>
<proteinExistence type="predicted"/>
<organism evidence="1 2">
    <name type="scientific">Mesobacillus foraminis</name>
    <dbReference type="NCBI Taxonomy" id="279826"/>
    <lineage>
        <taxon>Bacteria</taxon>
        <taxon>Bacillati</taxon>
        <taxon>Bacillota</taxon>
        <taxon>Bacilli</taxon>
        <taxon>Bacillales</taxon>
        <taxon>Bacillaceae</taxon>
        <taxon>Mesobacillus</taxon>
    </lineage>
</organism>
<comment type="caution">
    <text evidence="1">The sequence shown here is derived from an EMBL/GenBank/DDBJ whole genome shotgun (WGS) entry which is preliminary data.</text>
</comment>